<comment type="caution">
    <text evidence="1">The sequence shown here is derived from an EMBL/GenBank/DDBJ whole genome shotgun (WGS) entry which is preliminary data.</text>
</comment>
<sequence length="85" mass="9578">MQEDQVNAAKFFCDGGRCGKPLEPFTARATGMSDYVFSYCKAVFRISIAVTALIYEPLRQDFVPVRFTISFLTSKRQRPTCVSTP</sequence>
<gene>
    <name evidence="1" type="ORF">CYNAS_LOCUS17541</name>
</gene>
<evidence type="ECO:0000313" key="2">
    <source>
        <dbReference type="Proteomes" id="UP001176961"/>
    </source>
</evidence>
<evidence type="ECO:0000313" key="1">
    <source>
        <dbReference type="EMBL" id="CAJ0605558.1"/>
    </source>
</evidence>
<name>A0AA36H8M8_CYLNA</name>
<protein>
    <submittedName>
        <fullName evidence="1">Uncharacterized protein</fullName>
    </submittedName>
</protein>
<dbReference type="Proteomes" id="UP001176961">
    <property type="component" value="Unassembled WGS sequence"/>
</dbReference>
<keyword evidence="2" id="KW-1185">Reference proteome</keyword>
<dbReference type="AlphaFoldDB" id="A0AA36H8M8"/>
<accession>A0AA36H8M8</accession>
<proteinExistence type="predicted"/>
<dbReference type="EMBL" id="CATQJL010000316">
    <property type="protein sequence ID" value="CAJ0605558.1"/>
    <property type="molecule type" value="Genomic_DNA"/>
</dbReference>
<organism evidence="1 2">
    <name type="scientific">Cylicocyclus nassatus</name>
    <name type="common">Nematode worm</name>
    <dbReference type="NCBI Taxonomy" id="53992"/>
    <lineage>
        <taxon>Eukaryota</taxon>
        <taxon>Metazoa</taxon>
        <taxon>Ecdysozoa</taxon>
        <taxon>Nematoda</taxon>
        <taxon>Chromadorea</taxon>
        <taxon>Rhabditida</taxon>
        <taxon>Rhabditina</taxon>
        <taxon>Rhabditomorpha</taxon>
        <taxon>Strongyloidea</taxon>
        <taxon>Strongylidae</taxon>
        <taxon>Cylicocyclus</taxon>
    </lineage>
</organism>
<reference evidence="1" key="1">
    <citation type="submission" date="2023-07" db="EMBL/GenBank/DDBJ databases">
        <authorList>
            <consortium name="CYATHOMIX"/>
        </authorList>
    </citation>
    <scope>NUCLEOTIDE SEQUENCE</scope>
    <source>
        <strain evidence="1">N/A</strain>
    </source>
</reference>